<dbReference type="Gene3D" id="1.20.1280.50">
    <property type="match status" value="1"/>
</dbReference>
<protein>
    <recommendedName>
        <fullName evidence="1">F-box domain-containing protein</fullName>
    </recommendedName>
</protein>
<dbReference type="InterPro" id="IPR032675">
    <property type="entry name" value="LRR_dom_sf"/>
</dbReference>
<dbReference type="PANTHER" id="PTHR38926">
    <property type="entry name" value="F-BOX DOMAIN CONTAINING PROTEIN, EXPRESSED"/>
    <property type="match status" value="1"/>
</dbReference>
<keyword evidence="3" id="KW-1185">Reference proteome</keyword>
<sequence length="338" mass="38210">MDCWNTHVKETCGGSKDGESGSSLNRFLELPEDVIANILHRLGAYEILENAQRVCSSWRNICKDPSMWRVIDMKHLGDEDEYLEAMCREAVDRSQGQLTELHIDHFATDQLLLYISERSSKLRCLQIRDCYEVGDDGLIEAAKKFPLLEELHFVSILGVVDSIEPVGQSCPKLKSFTLSSSDYKHGVMFENDDSCINFQAVAIARSMPGLRHLRLLGSAMTNKGLEAILDGCPNLESLDIRRCFRVDLCGEIGDRIAQKIKDFKCPNDPMEEGCDWDADIFYYGDYSDGWSSPRSYSCIDSPGDSTDDYALRDSIEEFDFSDSIEELDFFCRGSDCLD</sequence>
<evidence type="ECO:0000259" key="1">
    <source>
        <dbReference type="PROSITE" id="PS50181"/>
    </source>
</evidence>
<dbReference type="Pfam" id="PF12937">
    <property type="entry name" value="F-box-like"/>
    <property type="match status" value="1"/>
</dbReference>
<dbReference type="EMBL" id="OOIL02001799">
    <property type="protein sequence ID" value="VFQ78461.1"/>
    <property type="molecule type" value="Genomic_DNA"/>
</dbReference>
<dbReference type="SUPFAM" id="SSF52047">
    <property type="entry name" value="RNI-like"/>
    <property type="match status" value="1"/>
</dbReference>
<dbReference type="PANTHER" id="PTHR38926:SF82">
    <property type="entry name" value="F-BOX DOMAIN-CONTAINING PROTEIN"/>
    <property type="match status" value="1"/>
</dbReference>
<dbReference type="CDD" id="cd22164">
    <property type="entry name" value="F-box_AtSKIP19-like"/>
    <property type="match status" value="1"/>
</dbReference>
<evidence type="ECO:0000313" key="2">
    <source>
        <dbReference type="EMBL" id="VFQ78461.1"/>
    </source>
</evidence>
<dbReference type="Proteomes" id="UP000595140">
    <property type="component" value="Unassembled WGS sequence"/>
</dbReference>
<dbReference type="Gene3D" id="3.80.10.10">
    <property type="entry name" value="Ribonuclease Inhibitor"/>
    <property type="match status" value="1"/>
</dbReference>
<dbReference type="OrthoDB" id="1267545at2759"/>
<feature type="domain" description="F-box" evidence="1">
    <location>
        <begin position="24"/>
        <end position="71"/>
    </location>
</feature>
<name>A0A484LPV9_9ASTE</name>
<gene>
    <name evidence="2" type="ORF">CCAM_LOCUS20237</name>
</gene>
<proteinExistence type="predicted"/>
<accession>A0A484LPV9</accession>
<organism evidence="2 3">
    <name type="scientific">Cuscuta campestris</name>
    <dbReference type="NCBI Taxonomy" id="132261"/>
    <lineage>
        <taxon>Eukaryota</taxon>
        <taxon>Viridiplantae</taxon>
        <taxon>Streptophyta</taxon>
        <taxon>Embryophyta</taxon>
        <taxon>Tracheophyta</taxon>
        <taxon>Spermatophyta</taxon>
        <taxon>Magnoliopsida</taxon>
        <taxon>eudicotyledons</taxon>
        <taxon>Gunneridae</taxon>
        <taxon>Pentapetalae</taxon>
        <taxon>asterids</taxon>
        <taxon>lamiids</taxon>
        <taxon>Solanales</taxon>
        <taxon>Convolvulaceae</taxon>
        <taxon>Cuscuteae</taxon>
        <taxon>Cuscuta</taxon>
        <taxon>Cuscuta subgen. Grammica</taxon>
        <taxon>Cuscuta sect. Cleistogrammica</taxon>
    </lineage>
</organism>
<dbReference type="InterPro" id="IPR001810">
    <property type="entry name" value="F-box_dom"/>
</dbReference>
<dbReference type="PROSITE" id="PS50181">
    <property type="entry name" value="FBOX"/>
    <property type="match status" value="1"/>
</dbReference>
<reference evidence="2 3" key="1">
    <citation type="submission" date="2018-04" db="EMBL/GenBank/DDBJ databases">
        <authorList>
            <person name="Vogel A."/>
        </authorList>
    </citation>
    <scope>NUCLEOTIDE SEQUENCE [LARGE SCALE GENOMIC DNA]</scope>
</reference>
<dbReference type="AlphaFoldDB" id="A0A484LPV9"/>
<evidence type="ECO:0000313" key="3">
    <source>
        <dbReference type="Proteomes" id="UP000595140"/>
    </source>
</evidence>